<comment type="subcellular location">
    <subcellularLocation>
        <location evidence="1">Membrane</location>
        <topology evidence="1">Multi-pass membrane protein</topology>
    </subcellularLocation>
</comment>
<dbReference type="Pfam" id="PF00520">
    <property type="entry name" value="Ion_trans"/>
    <property type="match status" value="1"/>
</dbReference>
<dbReference type="CDD" id="cd00038">
    <property type="entry name" value="CAP_ED"/>
    <property type="match status" value="1"/>
</dbReference>
<evidence type="ECO:0000259" key="9">
    <source>
        <dbReference type="PROSITE" id="PS50042"/>
    </source>
</evidence>
<feature type="compositionally biased region" description="Low complexity" evidence="7">
    <location>
        <begin position="948"/>
        <end position="962"/>
    </location>
</feature>
<evidence type="ECO:0000256" key="5">
    <source>
        <dbReference type="ARBA" id="ARBA00023065"/>
    </source>
</evidence>
<keyword evidence="3 8" id="KW-0812">Transmembrane</keyword>
<evidence type="ECO:0000256" key="8">
    <source>
        <dbReference type="SAM" id="Phobius"/>
    </source>
</evidence>
<feature type="region of interest" description="Disordered" evidence="7">
    <location>
        <begin position="941"/>
        <end position="967"/>
    </location>
</feature>
<keyword evidence="2" id="KW-0813">Transport</keyword>
<evidence type="ECO:0000256" key="6">
    <source>
        <dbReference type="ARBA" id="ARBA00023136"/>
    </source>
</evidence>
<dbReference type="GO" id="GO:0005249">
    <property type="term" value="F:voltage-gated potassium channel activity"/>
    <property type="evidence" value="ECO:0007669"/>
    <property type="project" value="TreeGrafter"/>
</dbReference>
<dbReference type="SUPFAM" id="SSF51206">
    <property type="entry name" value="cAMP-binding domain-like"/>
    <property type="match status" value="1"/>
</dbReference>
<dbReference type="InterPro" id="IPR018490">
    <property type="entry name" value="cNMP-bd_dom_sf"/>
</dbReference>
<keyword evidence="6 8" id="KW-0472">Membrane</keyword>
<protein>
    <submittedName>
        <fullName evidence="10">Cyclic nucleotide-binding protein</fullName>
    </submittedName>
</protein>
<dbReference type="Pfam" id="PF00027">
    <property type="entry name" value="cNMP_binding"/>
    <property type="match status" value="1"/>
</dbReference>
<evidence type="ECO:0000256" key="3">
    <source>
        <dbReference type="ARBA" id="ARBA00022692"/>
    </source>
</evidence>
<dbReference type="PANTHER" id="PTHR10217:SF435">
    <property type="entry name" value="POTASSIUM VOLTAGE-GATED CHANNEL PROTEIN EAG"/>
    <property type="match status" value="1"/>
</dbReference>
<dbReference type="PROSITE" id="PS50042">
    <property type="entry name" value="CNMP_BINDING_3"/>
    <property type="match status" value="1"/>
</dbReference>
<evidence type="ECO:0000256" key="1">
    <source>
        <dbReference type="ARBA" id="ARBA00004141"/>
    </source>
</evidence>
<dbReference type="InterPro" id="IPR050818">
    <property type="entry name" value="KCNH_animal-type"/>
</dbReference>
<accession>A0A0V0R1S7</accession>
<organism evidence="10 11">
    <name type="scientific">Pseudocohnilembus persalinus</name>
    <name type="common">Ciliate</name>
    <dbReference type="NCBI Taxonomy" id="266149"/>
    <lineage>
        <taxon>Eukaryota</taxon>
        <taxon>Sar</taxon>
        <taxon>Alveolata</taxon>
        <taxon>Ciliophora</taxon>
        <taxon>Intramacronucleata</taxon>
        <taxon>Oligohymenophorea</taxon>
        <taxon>Scuticociliatia</taxon>
        <taxon>Philasterida</taxon>
        <taxon>Pseudocohnilembidae</taxon>
        <taxon>Pseudocohnilembus</taxon>
    </lineage>
</organism>
<gene>
    <name evidence="10" type="ORF">PPERSA_12963</name>
</gene>
<dbReference type="InParanoid" id="A0A0V0R1S7"/>
<dbReference type="PANTHER" id="PTHR10217">
    <property type="entry name" value="VOLTAGE AND LIGAND GATED POTASSIUM CHANNEL"/>
    <property type="match status" value="1"/>
</dbReference>
<feature type="domain" description="Cyclic nucleotide-binding" evidence="9">
    <location>
        <begin position="396"/>
        <end position="462"/>
    </location>
</feature>
<evidence type="ECO:0000256" key="2">
    <source>
        <dbReference type="ARBA" id="ARBA00022448"/>
    </source>
</evidence>
<evidence type="ECO:0000256" key="7">
    <source>
        <dbReference type="SAM" id="MobiDB-lite"/>
    </source>
</evidence>
<feature type="transmembrane region" description="Helical" evidence="8">
    <location>
        <begin position="221"/>
        <end position="239"/>
    </location>
</feature>
<proteinExistence type="predicted"/>
<feature type="transmembrane region" description="Helical" evidence="8">
    <location>
        <begin position="168"/>
        <end position="189"/>
    </location>
</feature>
<evidence type="ECO:0000313" key="11">
    <source>
        <dbReference type="Proteomes" id="UP000054937"/>
    </source>
</evidence>
<dbReference type="GO" id="GO:0005886">
    <property type="term" value="C:plasma membrane"/>
    <property type="evidence" value="ECO:0007669"/>
    <property type="project" value="TreeGrafter"/>
</dbReference>
<keyword evidence="5" id="KW-0406">Ion transport</keyword>
<dbReference type="OrthoDB" id="447251at2759"/>
<evidence type="ECO:0000256" key="4">
    <source>
        <dbReference type="ARBA" id="ARBA00022989"/>
    </source>
</evidence>
<dbReference type="GO" id="GO:0042391">
    <property type="term" value="P:regulation of membrane potential"/>
    <property type="evidence" value="ECO:0007669"/>
    <property type="project" value="TreeGrafter"/>
</dbReference>
<name>A0A0V0R1S7_PSEPJ</name>
<dbReference type="Gene3D" id="1.10.287.630">
    <property type="entry name" value="Helix hairpin bin"/>
    <property type="match status" value="1"/>
</dbReference>
<dbReference type="Gene3D" id="2.60.120.10">
    <property type="entry name" value="Jelly Rolls"/>
    <property type="match status" value="1"/>
</dbReference>
<sequence>MNYYPDYKQVPYCEQSISYKKLQNLYQSTEGSSFSLNQTVKETKIFQKMFARKLTLSMTIKGKKKFHRYVAMNLKTDKYKKQFEKKGELVMDRSKIIINYVKKGLFLDLLALLPLIESAQHYGDNHQYVKILNMAIFFKIRVISSIFGKYEEQYEIQQKSGKISMLSFIRLSLLIIQVAHIFASIFIGISNLTQQYYLSNTTWIKKYEEDLINENNEWFTIYLYAFYWSTTTMTTVGFGDIIPSNVYEACFVTLAMYISGFIYAYTLNTIGNTLTELNSSAKKFKLQMTGVNRFLTTKQIERNLQLETRRYLQFKYESNNIISPDKEAEVLNELSETLKDKIIISQRMQLFEKCSFLINNFSTEFLHKLCLQSFTQNFLHDQPVFDEIFQELEPYLYIIESGHISIYTDWSNQDSGMIQILKPGKSFGEIRFIFGCERKAYAKSIGTSSILSIGQTVFLDLLQQYPEDNQKFLQLKDQYALNNRKDVIGLKCYLCGKFHMARECQKINYNPNRERVILQYDFSSKHIRSVPFKRSTRYKFNTKKELYFVMKDQKDYIDDLEMQKKMDLHSMSLNDTLDIAQFEQNEIQSGKLVSNHFIPQSFVQIQNNQHNPEGVNTFSGHFDSKKLKNSFKELRSPYQFDAHQSNKPVNLDNHFKKYNKSVSKKFGNIPAINDQQQLQYIQENSLIQNNLANNNTQNNNKAIQNNNNLSNDSIEIKNQQKNNQISYDDGVKINSPALKNQNIYQDSDKIKEEYENESDDVSPPQIQFKGINKKNLKLMEGVGKGQGFGGGAGGPKNNNHIQNKYFQNQNNLKVNQHIQDFFYDPNYENYAIQEEEESSLEFKRSQSNNTQFINKQKSHNFDNSNLSQISEITYKQEKNSNYQQRLPEFQEDIEKSFKQSKNSFSIKNTDIQNQKSVKQSQQVCENSFLNKQNEKNKFAKQNARKQPNYSQSFTNQQFNQSNKYSSRQNYLNRKSIQSQGSLISESGLNCFSNTQTEKQYQILEKVSEEQLDLSPSQFKDKLQYEQKKGQQNNFQLKYERKKEKANQRLSQNNEISQNKLNIEDLYINNKKKSRSISSYNLQSIPNIEKGENKKQLHKSNGFQNQSGSFMELAQTLQDMSPKFNKTKLSSENIQTNNNNNNDAQLKLMQEMQRQFLEKEENYVILQKKQDQLYDGIQWIINQQLNQIKNNQLVFQQDPSLQHHLINSNTSFTSSAALGLHNNQSRNFRLNRKQSNNYNDLQSSFAFNNNNQNHNPNNNPIMNQIGAGLNSNLQLQLNPNSNIPLQAQINMLMQEKYKNRSRFPTNQLNQKLLQKNMLIKQGTQNNLNLNNQYSNNISQNYIPQSQNQSYMSNHYFKQQSQYDKNQIGQKASYNMNNNKDSSNINNMQQQQEQKSRVVIEDLRKQIQFPESKMDKFCFKEDSKKLIKD</sequence>
<dbReference type="SUPFAM" id="SSF81324">
    <property type="entry name" value="Voltage-gated potassium channels"/>
    <property type="match status" value="1"/>
</dbReference>
<comment type="caution">
    <text evidence="10">The sequence shown here is derived from an EMBL/GenBank/DDBJ whole genome shotgun (WGS) entry which is preliminary data.</text>
</comment>
<dbReference type="Proteomes" id="UP000054937">
    <property type="component" value="Unassembled WGS sequence"/>
</dbReference>
<evidence type="ECO:0000313" key="10">
    <source>
        <dbReference type="EMBL" id="KRX08482.1"/>
    </source>
</evidence>
<reference evidence="10 11" key="1">
    <citation type="journal article" date="2015" name="Sci. Rep.">
        <title>Genome of the facultative scuticociliatosis pathogen Pseudocohnilembus persalinus provides insight into its virulence through horizontal gene transfer.</title>
        <authorList>
            <person name="Xiong J."/>
            <person name="Wang G."/>
            <person name="Cheng J."/>
            <person name="Tian M."/>
            <person name="Pan X."/>
            <person name="Warren A."/>
            <person name="Jiang C."/>
            <person name="Yuan D."/>
            <person name="Miao W."/>
        </authorList>
    </citation>
    <scope>NUCLEOTIDE SEQUENCE [LARGE SCALE GENOMIC DNA]</scope>
    <source>
        <strain evidence="10">36N120E</strain>
    </source>
</reference>
<dbReference type="InterPro" id="IPR000595">
    <property type="entry name" value="cNMP-bd_dom"/>
</dbReference>
<feature type="transmembrane region" description="Helical" evidence="8">
    <location>
        <begin position="246"/>
        <end position="265"/>
    </location>
</feature>
<dbReference type="EMBL" id="LDAU01000063">
    <property type="protein sequence ID" value="KRX08482.1"/>
    <property type="molecule type" value="Genomic_DNA"/>
</dbReference>
<dbReference type="Gene3D" id="1.10.287.70">
    <property type="match status" value="1"/>
</dbReference>
<dbReference type="InterPro" id="IPR014710">
    <property type="entry name" value="RmlC-like_jellyroll"/>
</dbReference>
<keyword evidence="11" id="KW-1185">Reference proteome</keyword>
<dbReference type="InterPro" id="IPR005821">
    <property type="entry name" value="Ion_trans_dom"/>
</dbReference>
<keyword evidence="4 8" id="KW-1133">Transmembrane helix</keyword>